<evidence type="ECO:0000256" key="1">
    <source>
        <dbReference type="SAM" id="Phobius"/>
    </source>
</evidence>
<protein>
    <submittedName>
        <fullName evidence="2">Uncharacterized protein</fullName>
    </submittedName>
</protein>
<dbReference type="Proteomes" id="UP000000463">
    <property type="component" value="Segment"/>
</dbReference>
<reference evidence="2 3" key="1">
    <citation type="journal article" date="2012" name="BMC Genomics">
        <title>The Caulobacter crescentus phage phiCbK: genomics of a canonical phage.</title>
        <authorList>
            <person name="Gill J.J."/>
            <person name="Berry J.D."/>
            <person name="Russell W.K."/>
            <person name="Lessor L."/>
            <person name="Escobar Garcia D.A."/>
            <person name="Hernandez D."/>
            <person name="Kane A."/>
            <person name="Keene J."/>
            <person name="Maddox M."/>
            <person name="Martin R."/>
            <person name="Mohan S."/>
            <person name="Thorn A.M."/>
            <person name="Russell D.H."/>
            <person name="Young R."/>
        </authorList>
    </citation>
    <scope>NUCLEOTIDE SEQUENCE [LARGE SCALE GENOMIC DNA]</scope>
</reference>
<keyword evidence="1" id="KW-0472">Membrane</keyword>
<keyword evidence="3" id="KW-1185">Reference proteome</keyword>
<dbReference type="EMBL" id="JX100810">
    <property type="protein sequence ID" value="AFU88055.1"/>
    <property type="molecule type" value="Genomic_DNA"/>
</dbReference>
<evidence type="ECO:0000313" key="3">
    <source>
        <dbReference type="Proteomes" id="UP000000463"/>
    </source>
</evidence>
<feature type="transmembrane region" description="Helical" evidence="1">
    <location>
        <begin position="30"/>
        <end position="61"/>
    </location>
</feature>
<keyword evidence="1" id="KW-1133">Transmembrane helix</keyword>
<dbReference type="KEGG" id="vg:13995113"/>
<proteinExistence type="predicted"/>
<keyword evidence="1" id="KW-0812">Transmembrane</keyword>
<accession>K4JUN1</accession>
<dbReference type="GeneID" id="13995113"/>
<organism evidence="2 3">
    <name type="scientific">Caulobacter phage CcrColossus</name>
    <dbReference type="NCBI Taxonomy" id="1211640"/>
    <lineage>
        <taxon>Viruses</taxon>
        <taxon>Duplodnaviria</taxon>
        <taxon>Heunggongvirae</taxon>
        <taxon>Uroviricota</taxon>
        <taxon>Caudoviricetes</taxon>
        <taxon>Jeanschmidtviridae</taxon>
        <taxon>Colossusvirus</taxon>
        <taxon>Colossusvirus colossus</taxon>
    </lineage>
</organism>
<gene>
    <name evidence="2" type="ORF">CcrColossus_gp185</name>
</gene>
<name>K4JUN1_9CAUD</name>
<evidence type="ECO:0000313" key="2">
    <source>
        <dbReference type="EMBL" id="AFU88055.1"/>
    </source>
</evidence>
<dbReference type="RefSeq" id="YP_006988419.1">
    <property type="nucleotide sequence ID" value="NC_019406.1"/>
</dbReference>
<sequence>MRMLAFITAVFIMVFKLAGALVWSWPVVWAAFILLAAPLAFPWVLGGFTIVAGLLVALGCAHHEWATERRYRKAGRP</sequence>